<proteinExistence type="predicted"/>
<keyword evidence="2" id="KW-0347">Helicase</keyword>
<dbReference type="OrthoDB" id="5198391at2"/>
<keyword evidence="1" id="KW-1133">Transmembrane helix</keyword>
<organism evidence="2 3">
    <name type="scientific">Jiangella alkaliphila</name>
    <dbReference type="NCBI Taxonomy" id="419479"/>
    <lineage>
        <taxon>Bacteria</taxon>
        <taxon>Bacillati</taxon>
        <taxon>Actinomycetota</taxon>
        <taxon>Actinomycetes</taxon>
        <taxon>Jiangellales</taxon>
        <taxon>Jiangellaceae</taxon>
        <taxon>Jiangella</taxon>
    </lineage>
</organism>
<keyword evidence="1" id="KW-0812">Transmembrane</keyword>
<name>A0A1H2GQR7_9ACTN</name>
<dbReference type="STRING" id="419479.SAMN04488563_0624"/>
<dbReference type="NCBIfam" id="TIGR03816">
    <property type="entry name" value="tadE_like_DECH"/>
    <property type="match status" value="1"/>
</dbReference>
<dbReference type="EMBL" id="LT629791">
    <property type="protein sequence ID" value="SDU21865.1"/>
    <property type="molecule type" value="Genomic_DNA"/>
</dbReference>
<dbReference type="RefSeq" id="WP_160312696.1">
    <property type="nucleotide sequence ID" value="NZ_KQ061219.1"/>
</dbReference>
<evidence type="ECO:0000256" key="1">
    <source>
        <dbReference type="SAM" id="Phobius"/>
    </source>
</evidence>
<keyword evidence="3" id="KW-1185">Reference proteome</keyword>
<dbReference type="Proteomes" id="UP000182977">
    <property type="component" value="Chromosome I"/>
</dbReference>
<dbReference type="AlphaFoldDB" id="A0A1H2GQR7"/>
<keyword evidence="2" id="KW-0067">ATP-binding</keyword>
<dbReference type="GO" id="GO:0004386">
    <property type="term" value="F:helicase activity"/>
    <property type="evidence" value="ECO:0007669"/>
    <property type="project" value="UniProtKB-KW"/>
</dbReference>
<reference evidence="3" key="1">
    <citation type="submission" date="2016-10" db="EMBL/GenBank/DDBJ databases">
        <authorList>
            <person name="Varghese N."/>
            <person name="Submissions S."/>
        </authorList>
    </citation>
    <scope>NUCLEOTIDE SEQUENCE [LARGE SCALE GENOMIC DNA]</scope>
    <source>
        <strain evidence="3">DSM 45079</strain>
    </source>
</reference>
<dbReference type="InterPro" id="IPR021202">
    <property type="entry name" value="Rv3654c-like"/>
</dbReference>
<gene>
    <name evidence="2" type="ORF">SAMN04488563_0624</name>
</gene>
<keyword evidence="1" id="KW-0472">Membrane</keyword>
<keyword evidence="2" id="KW-0378">Hydrolase</keyword>
<evidence type="ECO:0000313" key="2">
    <source>
        <dbReference type="EMBL" id="SDU21865.1"/>
    </source>
</evidence>
<keyword evidence="2" id="KW-0547">Nucleotide-binding</keyword>
<accession>A0A1H2GQR7</accession>
<protein>
    <submittedName>
        <fullName evidence="2">Helicase/secretion neighborhood TadE-like protein</fullName>
    </submittedName>
</protein>
<sequence length="121" mass="12481">MPVRRRCSQRGAGTVFILSIVLVVMVALQAVAVLAAGQSARHRAAAAADLAALAAANRLAFGSADPCADAGRIADANGAVLRDCVIDGMEVEVQVRVETTSALPWLPAQDRRARAGPPRPG</sequence>
<feature type="transmembrane region" description="Helical" evidence="1">
    <location>
        <begin position="12"/>
        <end position="36"/>
    </location>
</feature>
<evidence type="ECO:0000313" key="3">
    <source>
        <dbReference type="Proteomes" id="UP000182977"/>
    </source>
</evidence>